<name>A0AAD6Y3W7_9AGAR</name>
<evidence type="ECO:0000313" key="2">
    <source>
        <dbReference type="Proteomes" id="UP001219525"/>
    </source>
</evidence>
<dbReference type="AlphaFoldDB" id="A0AAD6Y3W7"/>
<dbReference type="EMBL" id="JARJCW010000091">
    <property type="protein sequence ID" value="KAJ7195318.1"/>
    <property type="molecule type" value="Genomic_DNA"/>
</dbReference>
<evidence type="ECO:0000313" key="1">
    <source>
        <dbReference type="EMBL" id="KAJ7195318.1"/>
    </source>
</evidence>
<organism evidence="1 2">
    <name type="scientific">Mycena pura</name>
    <dbReference type="NCBI Taxonomy" id="153505"/>
    <lineage>
        <taxon>Eukaryota</taxon>
        <taxon>Fungi</taxon>
        <taxon>Dikarya</taxon>
        <taxon>Basidiomycota</taxon>
        <taxon>Agaricomycotina</taxon>
        <taxon>Agaricomycetes</taxon>
        <taxon>Agaricomycetidae</taxon>
        <taxon>Agaricales</taxon>
        <taxon>Marasmiineae</taxon>
        <taxon>Mycenaceae</taxon>
        <taxon>Mycena</taxon>
    </lineage>
</organism>
<gene>
    <name evidence="1" type="ORF">GGX14DRAFT_404025</name>
</gene>
<sequence length="288" mass="32273">MPVTTRGGWVKKSWLSEEYETEICAMITAFKPWLDRGFLGQPEQIPRCTPASSMCPARPRAWPRLRLEVVAQQTNKATSTRRATSASAWLQKHHAKSVSSQGLNAVDAVQYCHRVKYNYRRHGIAAAKSLCPSGSYHFPAALVASVSHVWPSGQVLKFTGAATNSIALRLQFTYINLPVAHHQSLPEHPIHPSDSEYGSLKRANEDSISRPRVQHTEQDCDLSQDARLVVDLCEGTFREEILVREVPDHVGDALRKIVFDFGLGEVFCVECFREPFVHVHVSSAEDRT</sequence>
<accession>A0AAD6Y3W7</accession>
<keyword evidence="2" id="KW-1185">Reference proteome</keyword>
<protein>
    <submittedName>
        <fullName evidence="1">Uncharacterized protein</fullName>
    </submittedName>
</protein>
<proteinExistence type="predicted"/>
<reference evidence="1" key="1">
    <citation type="submission" date="2023-03" db="EMBL/GenBank/DDBJ databases">
        <title>Massive genome expansion in bonnet fungi (Mycena s.s.) driven by repeated elements and novel gene families across ecological guilds.</title>
        <authorList>
            <consortium name="Lawrence Berkeley National Laboratory"/>
            <person name="Harder C.B."/>
            <person name="Miyauchi S."/>
            <person name="Viragh M."/>
            <person name="Kuo A."/>
            <person name="Thoen E."/>
            <person name="Andreopoulos B."/>
            <person name="Lu D."/>
            <person name="Skrede I."/>
            <person name="Drula E."/>
            <person name="Henrissat B."/>
            <person name="Morin E."/>
            <person name="Kohler A."/>
            <person name="Barry K."/>
            <person name="LaButti K."/>
            <person name="Morin E."/>
            <person name="Salamov A."/>
            <person name="Lipzen A."/>
            <person name="Mereny Z."/>
            <person name="Hegedus B."/>
            <person name="Baldrian P."/>
            <person name="Stursova M."/>
            <person name="Weitz H."/>
            <person name="Taylor A."/>
            <person name="Grigoriev I.V."/>
            <person name="Nagy L.G."/>
            <person name="Martin F."/>
            <person name="Kauserud H."/>
        </authorList>
    </citation>
    <scope>NUCLEOTIDE SEQUENCE</scope>
    <source>
        <strain evidence="1">9144</strain>
    </source>
</reference>
<dbReference type="Proteomes" id="UP001219525">
    <property type="component" value="Unassembled WGS sequence"/>
</dbReference>
<comment type="caution">
    <text evidence="1">The sequence shown here is derived from an EMBL/GenBank/DDBJ whole genome shotgun (WGS) entry which is preliminary data.</text>
</comment>